<feature type="compositionally biased region" description="Polar residues" evidence="9">
    <location>
        <begin position="1"/>
        <end position="10"/>
    </location>
</feature>
<evidence type="ECO:0000256" key="5">
    <source>
        <dbReference type="ARBA" id="ARBA00022777"/>
    </source>
</evidence>
<dbReference type="Proteomes" id="UP000219621">
    <property type="component" value="Unassembled WGS sequence"/>
</dbReference>
<proteinExistence type="inferred from homology"/>
<dbReference type="InterPro" id="IPR025669">
    <property type="entry name" value="AAA_dom"/>
</dbReference>
<dbReference type="RefSeq" id="WP_097277560.1">
    <property type="nucleotide sequence ID" value="NZ_OCNJ01000001.1"/>
</dbReference>
<evidence type="ECO:0000313" key="12">
    <source>
        <dbReference type="Proteomes" id="UP000219621"/>
    </source>
</evidence>
<keyword evidence="7 11" id="KW-0829">Tyrosine-protein kinase</keyword>
<organism evidence="11 12">
    <name type="scientific">Caenispirillum bisanense</name>
    <dbReference type="NCBI Taxonomy" id="414052"/>
    <lineage>
        <taxon>Bacteria</taxon>
        <taxon>Pseudomonadati</taxon>
        <taxon>Pseudomonadota</taxon>
        <taxon>Alphaproteobacteria</taxon>
        <taxon>Rhodospirillales</taxon>
        <taxon>Novispirillaceae</taxon>
        <taxon>Caenispirillum</taxon>
    </lineage>
</organism>
<keyword evidence="6" id="KW-0067">ATP-binding</keyword>
<dbReference type="SUPFAM" id="SSF52540">
    <property type="entry name" value="P-loop containing nucleoside triphosphate hydrolases"/>
    <property type="match status" value="1"/>
</dbReference>
<evidence type="ECO:0000256" key="1">
    <source>
        <dbReference type="ARBA" id="ARBA00007316"/>
    </source>
</evidence>
<feature type="domain" description="AAA" evidence="10">
    <location>
        <begin position="156"/>
        <end position="315"/>
    </location>
</feature>
<dbReference type="InterPro" id="IPR050445">
    <property type="entry name" value="Bact_polysacc_biosynth/exp"/>
</dbReference>
<protein>
    <recommendedName>
        <fullName evidence="2">non-specific protein-tyrosine kinase</fullName>
        <ecNumber evidence="2">2.7.10.2</ecNumber>
    </recommendedName>
</protein>
<dbReference type="InterPro" id="IPR005702">
    <property type="entry name" value="Wzc-like_C"/>
</dbReference>
<dbReference type="OrthoDB" id="230260at2"/>
<dbReference type="Pfam" id="PF13614">
    <property type="entry name" value="AAA_31"/>
    <property type="match status" value="1"/>
</dbReference>
<keyword evidence="11" id="KW-0675">Receptor</keyword>
<dbReference type="EMBL" id="OCNJ01000001">
    <property type="protein sequence ID" value="SOD90874.1"/>
    <property type="molecule type" value="Genomic_DNA"/>
</dbReference>
<evidence type="ECO:0000313" key="11">
    <source>
        <dbReference type="EMBL" id="SOD90874.1"/>
    </source>
</evidence>
<keyword evidence="12" id="KW-1185">Reference proteome</keyword>
<dbReference type="NCBIfam" id="TIGR03018">
    <property type="entry name" value="pepcterm_TyrKin"/>
    <property type="match status" value="1"/>
</dbReference>
<dbReference type="GO" id="GO:0005886">
    <property type="term" value="C:plasma membrane"/>
    <property type="evidence" value="ECO:0007669"/>
    <property type="project" value="TreeGrafter"/>
</dbReference>
<dbReference type="AlphaFoldDB" id="A0A286G7C0"/>
<feature type="region of interest" description="Disordered" evidence="9">
    <location>
        <begin position="1"/>
        <end position="97"/>
    </location>
</feature>
<evidence type="ECO:0000256" key="9">
    <source>
        <dbReference type="SAM" id="MobiDB-lite"/>
    </source>
</evidence>
<reference evidence="11 12" key="1">
    <citation type="submission" date="2017-09" db="EMBL/GenBank/DDBJ databases">
        <authorList>
            <person name="Ehlers B."/>
            <person name="Leendertz F.H."/>
        </authorList>
    </citation>
    <scope>NUCLEOTIDE SEQUENCE [LARGE SCALE GENOMIC DNA]</scope>
    <source>
        <strain evidence="11 12">USBA 140</strain>
    </source>
</reference>
<dbReference type="EC" id="2.7.10.2" evidence="2"/>
<evidence type="ECO:0000256" key="3">
    <source>
        <dbReference type="ARBA" id="ARBA00022679"/>
    </source>
</evidence>
<dbReference type="InterPro" id="IPR027417">
    <property type="entry name" value="P-loop_NTPase"/>
</dbReference>
<name>A0A286G7C0_9PROT</name>
<keyword evidence="4" id="KW-0547">Nucleotide-binding</keyword>
<evidence type="ECO:0000256" key="4">
    <source>
        <dbReference type="ARBA" id="ARBA00022741"/>
    </source>
</evidence>
<evidence type="ECO:0000259" key="10">
    <source>
        <dbReference type="Pfam" id="PF13614"/>
    </source>
</evidence>
<dbReference type="CDD" id="cd05387">
    <property type="entry name" value="BY-kinase"/>
    <property type="match status" value="1"/>
</dbReference>
<evidence type="ECO:0000256" key="6">
    <source>
        <dbReference type="ARBA" id="ARBA00022840"/>
    </source>
</evidence>
<sequence>MTSVIDTTASGHDDPRKARRVSLVERAAQRLGGDAPQPELAGAGAAVAERPAPAAPPPPQQQHPHPHHHSPRPAPRPSPAADAVSHGGPAGGGRVDIDLDRLQAGGMVTPRGERSSIAEEFRMIKRPLLQAAFTYRPGQVRKENLIMVTSALPSEGKSFTAVNLAMSIAKERDVHVLLVDADLSRPNVGAMLGISAERGLTDLLEDPSLSVPDVLMRTNVPNLSIILAGKPHPMGTELLASQRATAIIREMAERYKDRVIIFDSAPTLVSAEGTALSPHVGQVLLIVEAERTTELEVKGALDVLHACENVQLVLNKVRTRFGVHSKGVYDGYYYYG</sequence>
<dbReference type="PANTHER" id="PTHR32309:SF13">
    <property type="entry name" value="FERRIC ENTEROBACTIN TRANSPORT PROTEIN FEPE"/>
    <property type="match status" value="1"/>
</dbReference>
<accession>A0A286G7C0</accession>
<dbReference type="GO" id="GO:0004713">
    <property type="term" value="F:protein tyrosine kinase activity"/>
    <property type="evidence" value="ECO:0007669"/>
    <property type="project" value="UniProtKB-KW"/>
</dbReference>
<comment type="similarity">
    <text evidence="1">Belongs to the CpsD/CapB family.</text>
</comment>
<dbReference type="Gene3D" id="3.40.50.300">
    <property type="entry name" value="P-loop containing nucleotide triphosphate hydrolases"/>
    <property type="match status" value="1"/>
</dbReference>
<gene>
    <name evidence="11" type="ORF">SAMN05421508_101696</name>
</gene>
<evidence type="ECO:0000256" key="2">
    <source>
        <dbReference type="ARBA" id="ARBA00011903"/>
    </source>
</evidence>
<evidence type="ECO:0000256" key="8">
    <source>
        <dbReference type="ARBA" id="ARBA00051245"/>
    </source>
</evidence>
<keyword evidence="3" id="KW-0808">Transferase</keyword>
<dbReference type="PANTHER" id="PTHR32309">
    <property type="entry name" value="TYROSINE-PROTEIN KINASE"/>
    <property type="match status" value="1"/>
</dbReference>
<comment type="catalytic activity">
    <reaction evidence="8">
        <text>L-tyrosyl-[protein] + ATP = O-phospho-L-tyrosyl-[protein] + ADP + H(+)</text>
        <dbReference type="Rhea" id="RHEA:10596"/>
        <dbReference type="Rhea" id="RHEA-COMP:10136"/>
        <dbReference type="Rhea" id="RHEA-COMP:20101"/>
        <dbReference type="ChEBI" id="CHEBI:15378"/>
        <dbReference type="ChEBI" id="CHEBI:30616"/>
        <dbReference type="ChEBI" id="CHEBI:46858"/>
        <dbReference type="ChEBI" id="CHEBI:61978"/>
        <dbReference type="ChEBI" id="CHEBI:456216"/>
        <dbReference type="EC" id="2.7.10.2"/>
    </reaction>
</comment>
<evidence type="ECO:0000256" key="7">
    <source>
        <dbReference type="ARBA" id="ARBA00023137"/>
    </source>
</evidence>
<keyword evidence="5 11" id="KW-0418">Kinase</keyword>